<evidence type="ECO:0000256" key="1">
    <source>
        <dbReference type="SAM" id="MobiDB-lite"/>
    </source>
</evidence>
<proteinExistence type="predicted"/>
<protein>
    <submittedName>
        <fullName evidence="3">VOC family protein</fullName>
    </submittedName>
</protein>
<dbReference type="Proteomes" id="UP001299970">
    <property type="component" value="Unassembled WGS sequence"/>
</dbReference>
<dbReference type="Gene3D" id="3.10.180.10">
    <property type="entry name" value="2,3-Dihydroxybiphenyl 1,2-Dioxygenase, domain 1"/>
    <property type="match status" value="1"/>
</dbReference>
<evidence type="ECO:0000259" key="2">
    <source>
        <dbReference type="PROSITE" id="PS51819"/>
    </source>
</evidence>
<feature type="region of interest" description="Disordered" evidence="1">
    <location>
        <begin position="84"/>
        <end position="109"/>
    </location>
</feature>
<dbReference type="CDD" id="cd08351">
    <property type="entry name" value="ChaP_like"/>
    <property type="match status" value="1"/>
</dbReference>
<organism evidence="3 4">
    <name type="scientific">Pseudonocardia alaniniphila</name>
    <dbReference type="NCBI Taxonomy" id="75291"/>
    <lineage>
        <taxon>Bacteria</taxon>
        <taxon>Bacillati</taxon>
        <taxon>Actinomycetota</taxon>
        <taxon>Actinomycetes</taxon>
        <taxon>Pseudonocardiales</taxon>
        <taxon>Pseudonocardiaceae</taxon>
        <taxon>Pseudonocardia</taxon>
    </lineage>
</organism>
<dbReference type="PROSITE" id="PS51819">
    <property type="entry name" value="VOC"/>
    <property type="match status" value="1"/>
</dbReference>
<evidence type="ECO:0000313" key="4">
    <source>
        <dbReference type="Proteomes" id="UP001299970"/>
    </source>
</evidence>
<dbReference type="InterPro" id="IPR029068">
    <property type="entry name" value="Glyas_Bleomycin-R_OHBP_Dase"/>
</dbReference>
<comment type="caution">
    <text evidence="3">The sequence shown here is derived from an EMBL/GenBank/DDBJ whole genome shotgun (WGS) entry which is preliminary data.</text>
</comment>
<keyword evidence="4" id="KW-1185">Reference proteome</keyword>
<reference evidence="3 4" key="1">
    <citation type="submission" date="2022-03" db="EMBL/GenBank/DDBJ databases">
        <title>Pseudonocardia alaer sp. nov., a novel actinomycete isolated from reed forest soil.</title>
        <authorList>
            <person name="Wang L."/>
        </authorList>
    </citation>
    <scope>NUCLEOTIDE SEQUENCE [LARGE SCALE GENOMIC DNA]</scope>
    <source>
        <strain evidence="3 4">Y-16303</strain>
    </source>
</reference>
<evidence type="ECO:0000313" key="3">
    <source>
        <dbReference type="EMBL" id="MCH6167570.1"/>
    </source>
</evidence>
<sequence length="126" mass="13635">MSIELNHTIVAARDKHAESRFVADVLGLPEPGTFGPFAVVELSNGVSLDFLDTDEVPSQHYAFLISEEEFDAVAGRLRERKVATYGDPGHSQPGHNTHDGGRGLYFSSPEGHNLEVITRPYGSGGN</sequence>
<dbReference type="RefSeq" id="WP_241038020.1">
    <property type="nucleotide sequence ID" value="NZ_BAAAJF010000003.1"/>
</dbReference>
<feature type="domain" description="VOC" evidence="2">
    <location>
        <begin position="4"/>
        <end position="119"/>
    </location>
</feature>
<accession>A0ABS9TG97</accession>
<dbReference type="EMBL" id="JAKXMK010000015">
    <property type="protein sequence ID" value="MCH6167570.1"/>
    <property type="molecule type" value="Genomic_DNA"/>
</dbReference>
<gene>
    <name evidence="3" type="ORF">MMF94_17940</name>
</gene>
<dbReference type="SUPFAM" id="SSF54593">
    <property type="entry name" value="Glyoxalase/Bleomycin resistance protein/Dihydroxybiphenyl dioxygenase"/>
    <property type="match status" value="1"/>
</dbReference>
<dbReference type="InterPro" id="IPR037523">
    <property type="entry name" value="VOC_core"/>
</dbReference>
<name>A0ABS9TG97_9PSEU</name>